<evidence type="ECO:0000256" key="3">
    <source>
        <dbReference type="ARBA" id="ARBA00022452"/>
    </source>
</evidence>
<dbReference type="Pfam" id="PF03349">
    <property type="entry name" value="Toluene_X"/>
    <property type="match status" value="1"/>
</dbReference>
<accession>A0A009HXN5</accession>
<keyword evidence="7" id="KW-0998">Cell outer membrane</keyword>
<dbReference type="PATRIC" id="fig|1310613.3.peg.139"/>
<comment type="caution">
    <text evidence="9">The sequence shown here is derived from an EMBL/GenBank/DDBJ whole genome shotgun (WGS) entry which is preliminary data.</text>
</comment>
<comment type="subcellular location">
    <subcellularLocation>
        <location evidence="1">Cell outer membrane</location>
        <topology evidence="1">Multi-pass membrane protein</topology>
    </subcellularLocation>
</comment>
<dbReference type="PANTHER" id="PTHR35093">
    <property type="entry name" value="OUTER MEMBRANE PROTEIN NMB0088-RELATED"/>
    <property type="match status" value="1"/>
</dbReference>
<evidence type="ECO:0000313" key="10">
    <source>
        <dbReference type="Proteomes" id="UP000020595"/>
    </source>
</evidence>
<gene>
    <name evidence="9" type="ORF">J512_0147</name>
</gene>
<dbReference type="PANTHER" id="PTHR35093:SF8">
    <property type="entry name" value="OUTER MEMBRANE PROTEIN NMB0088-RELATED"/>
    <property type="match status" value="1"/>
</dbReference>
<evidence type="ECO:0000256" key="5">
    <source>
        <dbReference type="ARBA" id="ARBA00022729"/>
    </source>
</evidence>
<sequence length="503" mass="53136">MKLKHLSTAMILATLPATGVFAAALDRSGQSMSAFFQPGNYFEAGISVLDPDVAGKEAGSSATRRDIGDMANDYYFPSAALKLQINDQFSFGLLYDQPFGADAEYSGNNVFVSNPGSDTILSQKALGDLATSSIQKLVQASGSAFTPALIEVTKVTGGDPTKPTQTEILGALQQVAAGGNTTVGAGLTALQKTQAAINAANNYLGTGGTKVKVDTQNLSFVFGYQPTKNFNFYAGPVLQTVKGNVSLRGQAYSLYNGYDANIKETTGAGWLAGAAYQIPEIALRASVTYRSEIDHKVNIDENLSILNFPGLTSVLAGLDVPASKLQAINSSGKTTITTPQSVNLDFQTGIMADTVAFANVRWVNWKDFSIQPYKFGKVSEAVGGLVGRPNGFNLVEYSDDQWSVNAGVGRKLNDKWAGNVSVGWDSGAGNPVTTLGPTEGYWNVGLGVQYSPTPQTFIAGGVKYFWLGDAKAQTGAQAGSDEYVADFSDNNAIAYGLKLGYKF</sequence>
<dbReference type="EMBL" id="JEWH01000001">
    <property type="protein sequence ID" value="EXB07745.1"/>
    <property type="molecule type" value="Genomic_DNA"/>
</dbReference>
<dbReference type="Proteomes" id="UP000020595">
    <property type="component" value="Unassembled WGS sequence"/>
</dbReference>
<evidence type="ECO:0000256" key="6">
    <source>
        <dbReference type="ARBA" id="ARBA00023136"/>
    </source>
</evidence>
<dbReference type="RefSeq" id="WP_000768259.1">
    <property type="nucleotide sequence ID" value="NZ_JEWH01000001.1"/>
</dbReference>
<comment type="similarity">
    <text evidence="2">Belongs to the OmpP1/FadL family.</text>
</comment>
<keyword evidence="3" id="KW-1134">Transmembrane beta strand</keyword>
<evidence type="ECO:0000256" key="7">
    <source>
        <dbReference type="ARBA" id="ARBA00023237"/>
    </source>
</evidence>
<dbReference type="AlphaFoldDB" id="A0A009HXN5"/>
<dbReference type="Gene3D" id="2.40.160.60">
    <property type="entry name" value="Outer membrane protein transport protein (OMPP1/FadL/TodX)"/>
    <property type="match status" value="1"/>
</dbReference>
<dbReference type="GO" id="GO:0015483">
    <property type="term" value="F:long-chain fatty acid transporting porin activity"/>
    <property type="evidence" value="ECO:0007669"/>
    <property type="project" value="TreeGrafter"/>
</dbReference>
<reference evidence="9 10" key="1">
    <citation type="submission" date="2014-02" db="EMBL/GenBank/DDBJ databases">
        <title>Comparative genomics and transcriptomics to identify genetic mechanisms underlying the emergence of carbapenem resistant Acinetobacter baumannii (CRAb).</title>
        <authorList>
            <person name="Harris A.D."/>
            <person name="Johnson K.J."/>
            <person name="George J."/>
            <person name="Shefchek K."/>
            <person name="Daugherty S.C."/>
            <person name="Parankush S."/>
            <person name="Sadzewicz L."/>
            <person name="Tallon L."/>
            <person name="Sengamalay N."/>
            <person name="Hazen T.H."/>
            <person name="Rasko D.A."/>
        </authorList>
    </citation>
    <scope>NUCLEOTIDE SEQUENCE [LARGE SCALE GENOMIC DNA]</scope>
    <source>
        <strain evidence="9 10">1295743</strain>
    </source>
</reference>
<keyword evidence="6" id="KW-0472">Membrane</keyword>
<organism evidence="9 10">
    <name type="scientific">Acinetobacter baumannii (strain 1295743)</name>
    <dbReference type="NCBI Taxonomy" id="1310613"/>
    <lineage>
        <taxon>Bacteria</taxon>
        <taxon>Pseudomonadati</taxon>
        <taxon>Pseudomonadota</taxon>
        <taxon>Gammaproteobacteria</taxon>
        <taxon>Moraxellales</taxon>
        <taxon>Moraxellaceae</taxon>
        <taxon>Acinetobacter</taxon>
        <taxon>Acinetobacter calcoaceticus/baumannii complex</taxon>
    </lineage>
</organism>
<evidence type="ECO:0000256" key="4">
    <source>
        <dbReference type="ARBA" id="ARBA00022692"/>
    </source>
</evidence>
<evidence type="ECO:0000256" key="8">
    <source>
        <dbReference type="SAM" id="SignalP"/>
    </source>
</evidence>
<feature type="signal peptide" evidence="8">
    <location>
        <begin position="1"/>
        <end position="22"/>
    </location>
</feature>
<proteinExistence type="inferred from homology"/>
<feature type="chain" id="PRO_5001446478" evidence="8">
    <location>
        <begin position="23"/>
        <end position="503"/>
    </location>
</feature>
<evidence type="ECO:0000256" key="1">
    <source>
        <dbReference type="ARBA" id="ARBA00004571"/>
    </source>
</evidence>
<evidence type="ECO:0000313" key="9">
    <source>
        <dbReference type="EMBL" id="EXB07745.1"/>
    </source>
</evidence>
<dbReference type="InterPro" id="IPR005017">
    <property type="entry name" value="OMPP1/FadL/TodX"/>
</dbReference>
<dbReference type="SUPFAM" id="SSF56935">
    <property type="entry name" value="Porins"/>
    <property type="match status" value="1"/>
</dbReference>
<evidence type="ECO:0000256" key="2">
    <source>
        <dbReference type="ARBA" id="ARBA00008163"/>
    </source>
</evidence>
<protein>
    <submittedName>
        <fullName evidence="9">Outer membrane transport family protein</fullName>
    </submittedName>
</protein>
<name>A0A009HXN5_ACIB9</name>
<keyword evidence="4" id="KW-0812">Transmembrane</keyword>
<keyword evidence="5 8" id="KW-0732">Signal</keyword>
<dbReference type="GO" id="GO:0009279">
    <property type="term" value="C:cell outer membrane"/>
    <property type="evidence" value="ECO:0007669"/>
    <property type="project" value="UniProtKB-SubCell"/>
</dbReference>